<keyword evidence="2" id="KW-1185">Reference proteome</keyword>
<dbReference type="Proteomes" id="UP001242480">
    <property type="component" value="Unassembled WGS sequence"/>
</dbReference>
<proteinExistence type="predicted"/>
<dbReference type="EMBL" id="JAUSVX010000032">
    <property type="protein sequence ID" value="MDQ0475258.1"/>
    <property type="molecule type" value="Genomic_DNA"/>
</dbReference>
<protein>
    <submittedName>
        <fullName evidence="1">Uncharacterized protein</fullName>
    </submittedName>
</protein>
<reference evidence="1 2" key="1">
    <citation type="submission" date="2023-07" db="EMBL/GenBank/DDBJ databases">
        <title>Genomic Encyclopedia of Type Strains, Phase IV (KMG-IV): sequencing the most valuable type-strain genomes for metagenomic binning, comparative biology and taxonomic classification.</title>
        <authorList>
            <person name="Goeker M."/>
        </authorList>
    </citation>
    <scope>NUCLEOTIDE SEQUENCE [LARGE SCALE GENOMIC DNA]</scope>
    <source>
        <strain evidence="1 2">DSM 19619</strain>
    </source>
</reference>
<evidence type="ECO:0000313" key="1">
    <source>
        <dbReference type="EMBL" id="MDQ0475258.1"/>
    </source>
</evidence>
<sequence length="41" mass="4433">MTPAEACLTIALFLTALAVIMAAILLVGRAHDAWTTYVRED</sequence>
<dbReference type="RefSeq" id="WP_307286237.1">
    <property type="nucleotide sequence ID" value="NZ_JAUSVX010000032.1"/>
</dbReference>
<name>A0ABU0JPF0_9HYPH</name>
<evidence type="ECO:0000313" key="2">
    <source>
        <dbReference type="Proteomes" id="UP001242480"/>
    </source>
</evidence>
<gene>
    <name evidence="1" type="ORF">QO011_008300</name>
</gene>
<organism evidence="1 2">
    <name type="scientific">Labrys wisconsinensis</name>
    <dbReference type="NCBI Taxonomy" id="425677"/>
    <lineage>
        <taxon>Bacteria</taxon>
        <taxon>Pseudomonadati</taxon>
        <taxon>Pseudomonadota</taxon>
        <taxon>Alphaproteobacteria</taxon>
        <taxon>Hyphomicrobiales</taxon>
        <taxon>Xanthobacteraceae</taxon>
        <taxon>Labrys</taxon>
    </lineage>
</organism>
<accession>A0ABU0JPF0</accession>
<comment type="caution">
    <text evidence="1">The sequence shown here is derived from an EMBL/GenBank/DDBJ whole genome shotgun (WGS) entry which is preliminary data.</text>
</comment>